<dbReference type="AlphaFoldDB" id="A0A0X3PKU8"/>
<dbReference type="EMBL" id="GEEE01010937">
    <property type="protein sequence ID" value="JAP52288.1"/>
    <property type="molecule type" value="Transcribed_RNA"/>
</dbReference>
<protein>
    <submittedName>
        <fullName evidence="1">Uncharacterized protein</fullName>
    </submittedName>
</protein>
<reference evidence="1" key="1">
    <citation type="submission" date="2016-01" db="EMBL/GenBank/DDBJ databases">
        <title>Reference transcriptome for the parasite Schistocephalus solidus: insights into the molecular evolution of parasitism.</title>
        <authorList>
            <person name="Hebert F.O."/>
            <person name="Grambauer S."/>
            <person name="Barber I."/>
            <person name="Landry C.R."/>
            <person name="Aubin-Horth N."/>
        </authorList>
    </citation>
    <scope>NUCLEOTIDE SEQUENCE</scope>
</reference>
<organism evidence="1">
    <name type="scientific">Schistocephalus solidus</name>
    <name type="common">Tapeworm</name>
    <dbReference type="NCBI Taxonomy" id="70667"/>
    <lineage>
        <taxon>Eukaryota</taxon>
        <taxon>Metazoa</taxon>
        <taxon>Spiralia</taxon>
        <taxon>Lophotrochozoa</taxon>
        <taxon>Platyhelminthes</taxon>
        <taxon>Cestoda</taxon>
        <taxon>Eucestoda</taxon>
        <taxon>Diphyllobothriidea</taxon>
        <taxon>Diphyllobothriidae</taxon>
        <taxon>Schistocephalus</taxon>
    </lineage>
</organism>
<proteinExistence type="predicted"/>
<name>A0A0X3PKU8_SCHSO</name>
<gene>
    <name evidence="1" type="ORF">TR88654</name>
</gene>
<accession>A0A0X3PKU8</accession>
<evidence type="ECO:0000313" key="1">
    <source>
        <dbReference type="EMBL" id="JAP52288.1"/>
    </source>
</evidence>
<sequence>METGYRRSKSHLHVFTNRVQPGLDLAASSTRPGGHRRRIERSMAVLMRRTSENVPKPPQLYFLDALRYPHDIASTSADSLVRKEAGLRHSKVGVQTAIVKCLRSSFTFHAQSAAFTTVEED</sequence>